<dbReference type="EMBL" id="JBFAKC010000008">
    <property type="protein sequence ID" value="MEV0709774.1"/>
    <property type="molecule type" value="Genomic_DNA"/>
</dbReference>
<organism evidence="2 3">
    <name type="scientific">Nocardia aurea</name>
    <dbReference type="NCBI Taxonomy" id="2144174"/>
    <lineage>
        <taxon>Bacteria</taxon>
        <taxon>Bacillati</taxon>
        <taxon>Actinomycetota</taxon>
        <taxon>Actinomycetes</taxon>
        <taxon>Mycobacteriales</taxon>
        <taxon>Nocardiaceae</taxon>
        <taxon>Nocardia</taxon>
    </lineage>
</organism>
<dbReference type="SUPFAM" id="SSF109854">
    <property type="entry name" value="DinB/YfiT-like putative metalloenzymes"/>
    <property type="match status" value="1"/>
</dbReference>
<keyword evidence="3" id="KW-1185">Reference proteome</keyword>
<dbReference type="NCBIfam" id="TIGR03083">
    <property type="entry name" value="maleylpyruvate isomerase family mycothiol-dependent enzyme"/>
    <property type="match status" value="1"/>
</dbReference>
<dbReference type="GO" id="GO:0016853">
    <property type="term" value="F:isomerase activity"/>
    <property type="evidence" value="ECO:0007669"/>
    <property type="project" value="UniProtKB-KW"/>
</dbReference>
<gene>
    <name evidence="2" type="ORF">AB0I48_19600</name>
</gene>
<dbReference type="Gene3D" id="1.20.120.450">
    <property type="entry name" value="dinb family like domain"/>
    <property type="match status" value="1"/>
</dbReference>
<dbReference type="Proteomes" id="UP001551695">
    <property type="component" value="Unassembled WGS sequence"/>
</dbReference>
<evidence type="ECO:0000313" key="3">
    <source>
        <dbReference type="Proteomes" id="UP001551695"/>
    </source>
</evidence>
<dbReference type="Pfam" id="PF11716">
    <property type="entry name" value="MDMPI_N"/>
    <property type="match status" value="1"/>
</dbReference>
<dbReference type="InterPro" id="IPR034660">
    <property type="entry name" value="DinB/YfiT-like"/>
</dbReference>
<accession>A0ABV3FWH2</accession>
<evidence type="ECO:0000313" key="2">
    <source>
        <dbReference type="EMBL" id="MEV0709774.1"/>
    </source>
</evidence>
<dbReference type="InterPro" id="IPR024344">
    <property type="entry name" value="MDMPI_metal-binding"/>
</dbReference>
<dbReference type="RefSeq" id="WP_357785503.1">
    <property type="nucleotide sequence ID" value="NZ_JBFAKC010000008.1"/>
</dbReference>
<reference evidence="2 3" key="1">
    <citation type="submission" date="2024-06" db="EMBL/GenBank/DDBJ databases">
        <title>The Natural Products Discovery Center: Release of the First 8490 Sequenced Strains for Exploring Actinobacteria Biosynthetic Diversity.</title>
        <authorList>
            <person name="Kalkreuter E."/>
            <person name="Kautsar S.A."/>
            <person name="Yang D."/>
            <person name="Bader C.D."/>
            <person name="Teijaro C.N."/>
            <person name="Fluegel L."/>
            <person name="Davis C.M."/>
            <person name="Simpson J.R."/>
            <person name="Lauterbach L."/>
            <person name="Steele A.D."/>
            <person name="Gui C."/>
            <person name="Meng S."/>
            <person name="Li G."/>
            <person name="Viehrig K."/>
            <person name="Ye F."/>
            <person name="Su P."/>
            <person name="Kiefer A.F."/>
            <person name="Nichols A."/>
            <person name="Cepeda A.J."/>
            <person name="Yan W."/>
            <person name="Fan B."/>
            <person name="Jiang Y."/>
            <person name="Adhikari A."/>
            <person name="Zheng C.-J."/>
            <person name="Schuster L."/>
            <person name="Cowan T.M."/>
            <person name="Smanski M.J."/>
            <person name="Chevrette M.G."/>
            <person name="De Carvalho L.P.S."/>
            <person name="Shen B."/>
        </authorList>
    </citation>
    <scope>NUCLEOTIDE SEQUENCE [LARGE SCALE GENOMIC DNA]</scope>
    <source>
        <strain evidence="2 3">NPDC050403</strain>
    </source>
</reference>
<evidence type="ECO:0000259" key="1">
    <source>
        <dbReference type="Pfam" id="PF11716"/>
    </source>
</evidence>
<sequence>MTDRTPSTEQIWHAVATERATLTELLDSLPDSAWDHPSLCAEWRVRDVVAHLVLSADADIATILKGLIRARGNFDRLVRDTAIRHADDRTTARLRTELRATIDARSTPLGTTPTDRLMDLLVHGQDIAIPLGIRRQMPVVAARTALDRVWGTARPFRAREKLVGYRLIATDCAWAEGEGDRVEGPVDALLLLTTGRETALERLTGDGAAQLRAVRDRAR</sequence>
<comment type="caution">
    <text evidence="2">The sequence shown here is derived from an EMBL/GenBank/DDBJ whole genome shotgun (WGS) entry which is preliminary data.</text>
</comment>
<dbReference type="InterPro" id="IPR017517">
    <property type="entry name" value="Maleyloyr_isom"/>
</dbReference>
<name>A0ABV3FWH2_9NOCA</name>
<feature type="domain" description="Mycothiol-dependent maleylpyruvate isomerase metal-binding" evidence="1">
    <location>
        <begin position="16"/>
        <end position="127"/>
    </location>
</feature>
<proteinExistence type="predicted"/>
<keyword evidence="2" id="KW-0413">Isomerase</keyword>
<protein>
    <submittedName>
        <fullName evidence="2">Maleylpyruvate isomerase family mycothiol-dependent enzyme</fullName>
    </submittedName>
</protein>